<dbReference type="PANTHER" id="PTHR30267:SF2">
    <property type="entry name" value="PROTEIN PRKA"/>
    <property type="match status" value="1"/>
</dbReference>
<dbReference type="SUPFAM" id="SSF52540">
    <property type="entry name" value="P-loop containing nucleoside triphosphate hydrolases"/>
    <property type="match status" value="1"/>
</dbReference>
<feature type="region of interest" description="Disordered" evidence="1">
    <location>
        <begin position="460"/>
        <end position="487"/>
    </location>
</feature>
<dbReference type="Gene3D" id="3.40.50.300">
    <property type="entry name" value="P-loop containing nucleotide triphosphate hydrolases"/>
    <property type="match status" value="1"/>
</dbReference>
<accession>A0AA49JXN5</accession>
<dbReference type="InterPro" id="IPR027417">
    <property type="entry name" value="P-loop_NTPase"/>
</dbReference>
<proteinExistence type="predicted"/>
<dbReference type="GO" id="GO:0004672">
    <property type="term" value="F:protein kinase activity"/>
    <property type="evidence" value="ECO:0007669"/>
    <property type="project" value="TreeGrafter"/>
</dbReference>
<dbReference type="KEGG" id="pspc:Strain318_000390"/>
<dbReference type="AlphaFoldDB" id="A0AA49JXN5"/>
<evidence type="ECO:0000313" key="2">
    <source>
        <dbReference type="EMBL" id="WKW11155.1"/>
    </source>
</evidence>
<sequence length="487" mass="53151">MTKSLPQTLGALRASEFGTAPKKGRSVKDELRANLLARIKSGQPLFKGVLGYEDTVMPQIVNALLSRHNFILLGTRGQAKSRILRALTTLLDPAIPVIAGSEVNDDPFAPISKFGRERVKEAGDDTPIAWLTSDQRYVEKLATPDVTVADLIGDLDPIKAARGGHLLADELSIHYGMLPRAHRGIFALNELPDLAGKVQVGLFNVMQEGDVQIKGYPVRLALDVVLAFTANPEDFTARGKIITPLKDRIGSEIQTHYPSTVDLALEITSQEAWTQRDGLPVRVPELVAEVAERVAFEARKEKRIDQRSGVSQRLSITLMENIVSNAERRAVRLNEPAVVPRLADLYAALPAITGKIELEYEGELIGGAVIARELIRRAADATLKEREPSLPLDEIIIWFDEGQALQVSDDATAAAAKAGFGAVPGLMGIVRESSLPHGDDDALVSSCELVLEALVARRKLSRSEGGQYGRSVRRERGFPSEHPEREE</sequence>
<feature type="compositionally biased region" description="Basic and acidic residues" evidence="1">
    <location>
        <begin position="472"/>
        <end position="487"/>
    </location>
</feature>
<accession>A0AA49JSE8</accession>
<keyword evidence="4" id="KW-1185">Reference proteome</keyword>
<protein>
    <submittedName>
        <fullName evidence="3">Sigma 54-interacting transcriptional regulator</fullName>
    </submittedName>
</protein>
<reference evidence="3" key="1">
    <citation type="submission" date="2023-07" db="EMBL/GenBank/DDBJ databases">
        <authorList>
            <person name="Haufschild T."/>
            <person name="Kallscheuer N."/>
            <person name="Hammer J."/>
            <person name="Kohn T."/>
            <person name="Kabuu M."/>
            <person name="Jogler M."/>
            <person name="Wohfarth N."/>
            <person name="Heuer A."/>
            <person name="Rohde M."/>
            <person name="van Teeseling M.C.F."/>
            <person name="Jogler C."/>
        </authorList>
    </citation>
    <scope>NUCLEOTIDE SEQUENCE</scope>
    <source>
        <strain evidence="2">Strain 138</strain>
        <strain evidence="3">Strain 318</strain>
    </source>
</reference>
<dbReference type="Proteomes" id="UP001229955">
    <property type="component" value="Chromosome"/>
</dbReference>
<organism evidence="3 4">
    <name type="scientific">Pseudogemmatithrix spongiicola</name>
    <dbReference type="NCBI Taxonomy" id="3062599"/>
    <lineage>
        <taxon>Bacteria</taxon>
        <taxon>Pseudomonadati</taxon>
        <taxon>Gemmatimonadota</taxon>
        <taxon>Gemmatimonadia</taxon>
        <taxon>Gemmatimonadales</taxon>
        <taxon>Gemmatimonadaceae</taxon>
        <taxon>Pseudogemmatithrix</taxon>
    </lineage>
</organism>
<evidence type="ECO:0000313" key="3">
    <source>
        <dbReference type="EMBL" id="WKW14065.1"/>
    </source>
</evidence>
<dbReference type="PANTHER" id="PTHR30267">
    <property type="entry name" value="PROTEIN KINASE PRKA"/>
    <property type="match status" value="1"/>
</dbReference>
<evidence type="ECO:0000256" key="1">
    <source>
        <dbReference type="SAM" id="MobiDB-lite"/>
    </source>
</evidence>
<gene>
    <name evidence="2" type="ORF">Strain138_000390</name>
    <name evidence="3" type="ORF">Strain318_000390</name>
</gene>
<dbReference type="EMBL" id="CP130613">
    <property type="protein sequence ID" value="WKW14065.1"/>
    <property type="molecule type" value="Genomic_DNA"/>
</dbReference>
<dbReference type="EMBL" id="CP130612">
    <property type="protein sequence ID" value="WKW11155.1"/>
    <property type="molecule type" value="Genomic_DNA"/>
</dbReference>
<name>A0AA49JXN5_9BACT</name>
<evidence type="ECO:0000313" key="4">
    <source>
        <dbReference type="Proteomes" id="UP001229955"/>
    </source>
</evidence>
<dbReference type="RefSeq" id="WP_367886857.1">
    <property type="nucleotide sequence ID" value="NZ_CP130612.1"/>
</dbReference>